<evidence type="ECO:0000256" key="2">
    <source>
        <dbReference type="ARBA" id="ARBA00022490"/>
    </source>
</evidence>
<dbReference type="InterPro" id="IPR015943">
    <property type="entry name" value="WD40/YVTN_repeat-like_dom_sf"/>
</dbReference>
<dbReference type="GO" id="GO:0005737">
    <property type="term" value="C:cytoplasm"/>
    <property type="evidence" value="ECO:0007669"/>
    <property type="project" value="UniProtKB-SubCell"/>
</dbReference>
<dbReference type="OrthoDB" id="71437at2759"/>
<evidence type="ECO:0000313" key="8">
    <source>
        <dbReference type="Proteomes" id="UP000554235"/>
    </source>
</evidence>
<dbReference type="PROSITE" id="PS50082">
    <property type="entry name" value="WD_REPEATS_2"/>
    <property type="match status" value="2"/>
</dbReference>
<keyword evidence="4" id="KW-0677">Repeat</keyword>
<evidence type="ECO:0000313" key="7">
    <source>
        <dbReference type="EMBL" id="KAF4464061.1"/>
    </source>
</evidence>
<dbReference type="Pfam" id="PF00400">
    <property type="entry name" value="WD40"/>
    <property type="match status" value="3"/>
</dbReference>
<keyword evidence="2" id="KW-0963">Cytoplasm</keyword>
<dbReference type="AlphaFoldDB" id="A0A8H4L872"/>
<dbReference type="InterPro" id="IPR036322">
    <property type="entry name" value="WD40_repeat_dom_sf"/>
</dbReference>
<dbReference type="EMBL" id="JAADYS010001247">
    <property type="protein sequence ID" value="KAF4464061.1"/>
    <property type="molecule type" value="Genomic_DNA"/>
</dbReference>
<dbReference type="PROSITE" id="PS50294">
    <property type="entry name" value="WD_REPEATS_REGION"/>
    <property type="match status" value="2"/>
</dbReference>
<dbReference type="InterPro" id="IPR051980">
    <property type="entry name" value="WD_repeat_MORG1"/>
</dbReference>
<gene>
    <name evidence="7" type="ORF">FALBO_9092</name>
</gene>
<dbReference type="InterPro" id="IPR019775">
    <property type="entry name" value="WD40_repeat_CS"/>
</dbReference>
<dbReference type="InterPro" id="IPR020472">
    <property type="entry name" value="WD40_PAC1"/>
</dbReference>
<dbReference type="InterPro" id="IPR001680">
    <property type="entry name" value="WD40_rpt"/>
</dbReference>
<dbReference type="PRINTS" id="PR00320">
    <property type="entry name" value="GPROTEINBRPT"/>
</dbReference>
<organism evidence="7 8">
    <name type="scientific">Fusarium albosuccineum</name>
    <dbReference type="NCBI Taxonomy" id="1237068"/>
    <lineage>
        <taxon>Eukaryota</taxon>
        <taxon>Fungi</taxon>
        <taxon>Dikarya</taxon>
        <taxon>Ascomycota</taxon>
        <taxon>Pezizomycotina</taxon>
        <taxon>Sordariomycetes</taxon>
        <taxon>Hypocreomycetidae</taxon>
        <taxon>Hypocreales</taxon>
        <taxon>Nectriaceae</taxon>
        <taxon>Fusarium</taxon>
        <taxon>Fusarium decemcellulare species complex</taxon>
    </lineage>
</organism>
<dbReference type="PANTHER" id="PTHR22842:SF3">
    <property type="entry name" value="WD REPEAT DOMAIN-CONTAINING PROTEIN 83"/>
    <property type="match status" value="1"/>
</dbReference>
<keyword evidence="8" id="KW-1185">Reference proteome</keyword>
<keyword evidence="3 6" id="KW-0853">WD repeat</keyword>
<dbReference type="Proteomes" id="UP000554235">
    <property type="component" value="Unassembled WGS sequence"/>
</dbReference>
<reference evidence="7 8" key="1">
    <citation type="submission" date="2020-01" db="EMBL/GenBank/DDBJ databases">
        <title>Identification and distribution of gene clusters putatively required for synthesis of sphingolipid metabolism inhibitors in phylogenetically diverse species of the filamentous fungus Fusarium.</title>
        <authorList>
            <person name="Kim H.-S."/>
            <person name="Busman M."/>
            <person name="Brown D.W."/>
            <person name="Divon H."/>
            <person name="Uhlig S."/>
            <person name="Proctor R.H."/>
        </authorList>
    </citation>
    <scope>NUCLEOTIDE SEQUENCE [LARGE SCALE GENOMIC DNA]</scope>
    <source>
        <strain evidence="7 8">NRRL 20459</strain>
    </source>
</reference>
<protein>
    <submittedName>
        <fullName evidence="7">Beta-transducin</fullName>
    </submittedName>
</protein>
<dbReference type="SMART" id="SM00320">
    <property type="entry name" value="WD40"/>
    <property type="match status" value="5"/>
</dbReference>
<dbReference type="PANTHER" id="PTHR22842">
    <property type="entry name" value="WD40 REPEAT PROTEIN"/>
    <property type="match status" value="1"/>
</dbReference>
<proteinExistence type="inferred from homology"/>
<dbReference type="PROSITE" id="PS00678">
    <property type="entry name" value="WD_REPEATS_1"/>
    <property type="match status" value="1"/>
</dbReference>
<dbReference type="GO" id="GO:0071013">
    <property type="term" value="C:catalytic step 2 spliceosome"/>
    <property type="evidence" value="ECO:0007669"/>
    <property type="project" value="TreeGrafter"/>
</dbReference>
<dbReference type="GO" id="GO:0000398">
    <property type="term" value="P:mRNA splicing, via spliceosome"/>
    <property type="evidence" value="ECO:0007669"/>
    <property type="project" value="TreeGrafter"/>
</dbReference>
<evidence type="ECO:0000256" key="1">
    <source>
        <dbReference type="ARBA" id="ARBA00004496"/>
    </source>
</evidence>
<evidence type="ECO:0000256" key="4">
    <source>
        <dbReference type="ARBA" id="ARBA00022737"/>
    </source>
</evidence>
<feature type="repeat" description="WD" evidence="6">
    <location>
        <begin position="115"/>
        <end position="156"/>
    </location>
</feature>
<dbReference type="SUPFAM" id="SSF50978">
    <property type="entry name" value="WD40 repeat-like"/>
    <property type="match status" value="1"/>
</dbReference>
<evidence type="ECO:0000256" key="3">
    <source>
        <dbReference type="ARBA" id="ARBA00022574"/>
    </source>
</evidence>
<evidence type="ECO:0000256" key="6">
    <source>
        <dbReference type="PROSITE-ProRule" id="PRU00221"/>
    </source>
</evidence>
<evidence type="ECO:0000256" key="5">
    <source>
        <dbReference type="ARBA" id="ARBA00038145"/>
    </source>
</evidence>
<name>A0A8H4L872_9HYPO</name>
<sequence>MASSIAIVSITLPLPISITGFSFRCGVLLFCPPLSPPIKRTHTRLLQDESRADTKDPPKGPVHALAYSASPGTYILTGSADRSIRLYNPFPSTSLPGEDRHSRPAVPQGRLIQTYAAHGYEVLSLAVAADNQRFVSAGGDRTVFLWDVTAAVTTKRFGGNVHGHSARINCVSFAGDGDSIVVSGGFDTTVRLWDTKSNSFKPIQVLDDARDAVTSLVVRGPEVIAGSVDGRVRSYDIRMGRVTTDAIGAPVTSVDLTRDGRAMLVGSLDNKLRLMDRDNGACLRAYADPGWKNDDVRLQAMLGGKEKYVIVGDAMAGEPAPNGQGRIWAWDLLTGKLAAKVTVPWGPQGFEPKKKVVGRDGKEKARSNVISCMAWREGGWGDQFCVGGTSGVVTVFGVL</sequence>
<accession>A0A8H4L872</accession>
<dbReference type="Gene3D" id="2.130.10.10">
    <property type="entry name" value="YVTN repeat-like/Quinoprotein amine dehydrogenase"/>
    <property type="match status" value="1"/>
</dbReference>
<comment type="similarity">
    <text evidence="5">Belongs to the WD repeat MORG1 family.</text>
</comment>
<comment type="subcellular location">
    <subcellularLocation>
        <location evidence="1">Cytoplasm</location>
    </subcellularLocation>
</comment>
<comment type="caution">
    <text evidence="7">The sequence shown here is derived from an EMBL/GenBank/DDBJ whole genome shotgun (WGS) entry which is preliminary data.</text>
</comment>
<feature type="repeat" description="WD" evidence="6">
    <location>
        <begin position="161"/>
        <end position="203"/>
    </location>
</feature>